<dbReference type="SUPFAM" id="SSF51679">
    <property type="entry name" value="Bacterial luciferase-like"/>
    <property type="match status" value="1"/>
</dbReference>
<gene>
    <name evidence="2" type="ORF">ACFQDD_10600</name>
</gene>
<name>A0ABD5T5J1_9EURY</name>
<keyword evidence="3" id="KW-1185">Reference proteome</keyword>
<sequence length="89" mass="9130">GDLGDGTPSVEEAIDELGATPDPTPASLDADEWPRSVSGSPETIASVLTQLADRIGVDEVMVQHTAPDHDDALASHALLAEAVGLDSQN</sequence>
<feature type="region of interest" description="Disordered" evidence="1">
    <location>
        <begin position="1"/>
        <end position="39"/>
    </location>
</feature>
<dbReference type="AlphaFoldDB" id="A0ABD5T5J1"/>
<evidence type="ECO:0000313" key="2">
    <source>
        <dbReference type="EMBL" id="MFC6771959.1"/>
    </source>
</evidence>
<evidence type="ECO:0000256" key="1">
    <source>
        <dbReference type="SAM" id="MobiDB-lite"/>
    </source>
</evidence>
<feature type="non-terminal residue" evidence="2">
    <location>
        <position position="1"/>
    </location>
</feature>
<dbReference type="Gene3D" id="3.20.20.30">
    <property type="entry name" value="Luciferase-like domain"/>
    <property type="match status" value="1"/>
</dbReference>
<evidence type="ECO:0000313" key="3">
    <source>
        <dbReference type="Proteomes" id="UP001596274"/>
    </source>
</evidence>
<dbReference type="InterPro" id="IPR036661">
    <property type="entry name" value="Luciferase-like_sf"/>
</dbReference>
<organism evidence="2 3">
    <name type="scientific">Halorubrum pallidum</name>
    <dbReference type="NCBI Taxonomy" id="1526114"/>
    <lineage>
        <taxon>Archaea</taxon>
        <taxon>Methanobacteriati</taxon>
        <taxon>Methanobacteriota</taxon>
        <taxon>Stenosarchaea group</taxon>
        <taxon>Halobacteria</taxon>
        <taxon>Halobacteriales</taxon>
        <taxon>Haloferacaceae</taxon>
        <taxon>Halorubrum</taxon>
    </lineage>
</organism>
<proteinExistence type="predicted"/>
<protein>
    <submittedName>
        <fullName evidence="2">Alkane 1-monooxygenase</fullName>
    </submittedName>
</protein>
<reference evidence="2 3" key="1">
    <citation type="journal article" date="2019" name="Int. J. Syst. Evol. Microbiol.">
        <title>The Global Catalogue of Microorganisms (GCM) 10K type strain sequencing project: providing services to taxonomists for standard genome sequencing and annotation.</title>
        <authorList>
            <consortium name="The Broad Institute Genomics Platform"/>
            <consortium name="The Broad Institute Genome Sequencing Center for Infectious Disease"/>
            <person name="Wu L."/>
            <person name="Ma J."/>
        </authorList>
    </citation>
    <scope>NUCLEOTIDE SEQUENCE [LARGE SCALE GENOMIC DNA]</scope>
    <source>
        <strain evidence="2 3">PJ61</strain>
    </source>
</reference>
<comment type="caution">
    <text evidence="2">The sequence shown here is derived from an EMBL/GenBank/DDBJ whole genome shotgun (WGS) entry which is preliminary data.</text>
</comment>
<dbReference type="EMBL" id="JBHSWT010000577">
    <property type="protein sequence ID" value="MFC6771959.1"/>
    <property type="molecule type" value="Genomic_DNA"/>
</dbReference>
<dbReference type="Proteomes" id="UP001596274">
    <property type="component" value="Unassembled WGS sequence"/>
</dbReference>
<accession>A0ABD5T5J1</accession>